<dbReference type="PANTHER" id="PTHR43877">
    <property type="entry name" value="AMINOALKYLPHOSPHONATE N-ACETYLTRANSFERASE-RELATED-RELATED"/>
    <property type="match status" value="1"/>
</dbReference>
<sequence length="279" mass="30668">MQGFRPLDPDLDAARAIAWARETTILGFGDESRFVRDFGADGAGFADWLRDKLAADPDCAAIVEVGGASVGMVVLGRVEGQPSLGYVHQVYLDPDHRGLGLGKRLEAWACDRLRAAGFARARLSVGVRNTAAIRFYERQGWADAGPRPGNPEARYMEKGLDTVTLYRPVGQAEHDLVAASDFRAFPPRLPEQPIFYPVLDRDYAEQIARDWNAREPTGVGYVTRFEVGADFLAAYAVQVVGGWQHREYWIPAEDLPAFNAAIHGQIEVVAAFHATPQDA</sequence>
<dbReference type="InterPro" id="IPR000182">
    <property type="entry name" value="GNAT_dom"/>
</dbReference>
<gene>
    <name evidence="4" type="ORF">HHL28_11885</name>
</gene>
<evidence type="ECO:0000313" key="5">
    <source>
        <dbReference type="Proteomes" id="UP000501891"/>
    </source>
</evidence>
<dbReference type="CDD" id="cd04301">
    <property type="entry name" value="NAT_SF"/>
    <property type="match status" value="1"/>
</dbReference>
<feature type="domain" description="N-acetyltransferase" evidence="3">
    <location>
        <begin position="2"/>
        <end position="161"/>
    </location>
</feature>
<evidence type="ECO:0000259" key="3">
    <source>
        <dbReference type="PROSITE" id="PS51186"/>
    </source>
</evidence>
<dbReference type="KEGG" id="acru:HHL28_11885"/>
<keyword evidence="2" id="KW-0012">Acyltransferase</keyword>
<dbReference type="GO" id="GO:0016747">
    <property type="term" value="F:acyltransferase activity, transferring groups other than amino-acyl groups"/>
    <property type="evidence" value="ECO:0007669"/>
    <property type="project" value="InterPro"/>
</dbReference>
<dbReference type="InterPro" id="IPR016181">
    <property type="entry name" value="Acyl_CoA_acyltransferase"/>
</dbReference>
<dbReference type="Gene3D" id="3.40.630.30">
    <property type="match status" value="1"/>
</dbReference>
<dbReference type="EMBL" id="CP051775">
    <property type="protein sequence ID" value="QJE73697.1"/>
    <property type="molecule type" value="Genomic_DNA"/>
</dbReference>
<proteinExistence type="predicted"/>
<accession>A0A858R8I9</accession>
<dbReference type="SUPFAM" id="SSF55729">
    <property type="entry name" value="Acyl-CoA N-acyltransferases (Nat)"/>
    <property type="match status" value="1"/>
</dbReference>
<dbReference type="Pfam" id="PF00583">
    <property type="entry name" value="Acetyltransf_1"/>
    <property type="match status" value="1"/>
</dbReference>
<organism evidence="4 5">
    <name type="scientific">Aerophototrophica crusticola</name>
    <dbReference type="NCBI Taxonomy" id="1709002"/>
    <lineage>
        <taxon>Bacteria</taxon>
        <taxon>Pseudomonadati</taxon>
        <taxon>Pseudomonadota</taxon>
        <taxon>Alphaproteobacteria</taxon>
        <taxon>Rhodospirillales</taxon>
        <taxon>Rhodospirillaceae</taxon>
        <taxon>Aerophototrophica</taxon>
    </lineage>
</organism>
<keyword evidence="5" id="KW-1185">Reference proteome</keyword>
<dbReference type="PANTHER" id="PTHR43877:SF2">
    <property type="entry name" value="AMINOALKYLPHOSPHONATE N-ACETYLTRANSFERASE-RELATED"/>
    <property type="match status" value="1"/>
</dbReference>
<evidence type="ECO:0000256" key="2">
    <source>
        <dbReference type="ARBA" id="ARBA00023315"/>
    </source>
</evidence>
<protein>
    <submittedName>
        <fullName evidence="4">GNAT family N-acetyltransferase</fullName>
    </submittedName>
</protein>
<keyword evidence="1" id="KW-0808">Transferase</keyword>
<dbReference type="InterPro" id="IPR050832">
    <property type="entry name" value="Bact_Acetyltransf"/>
</dbReference>
<evidence type="ECO:0000256" key="1">
    <source>
        <dbReference type="ARBA" id="ARBA00022679"/>
    </source>
</evidence>
<evidence type="ECO:0000313" key="4">
    <source>
        <dbReference type="EMBL" id="QJE73697.1"/>
    </source>
</evidence>
<dbReference type="Proteomes" id="UP000501891">
    <property type="component" value="Chromosome"/>
</dbReference>
<dbReference type="AlphaFoldDB" id="A0A858R8I9"/>
<reference evidence="4" key="1">
    <citation type="submission" date="2020-04" db="EMBL/GenBank/DDBJ databases">
        <title>A desert anoxygenic phototrophic bacterium fixes CO2 using RubisCO under aerobic conditions.</title>
        <authorList>
            <person name="Tang K."/>
        </authorList>
    </citation>
    <scope>NUCLEOTIDE SEQUENCE [LARGE SCALE GENOMIC DNA]</scope>
    <source>
        <strain evidence="4">MIMtkB3</strain>
    </source>
</reference>
<dbReference type="PROSITE" id="PS51186">
    <property type="entry name" value="GNAT"/>
    <property type="match status" value="1"/>
</dbReference>
<name>A0A858R8I9_9PROT</name>